<evidence type="ECO:0000313" key="2">
    <source>
        <dbReference type="EMBL" id="ABR21036.1"/>
    </source>
</evidence>
<accession>E4VP19</accession>
<dbReference type="PANTHER" id="PTHR39948">
    <property type="entry name" value="GEO11419P1"/>
    <property type="match status" value="1"/>
</dbReference>
<organism evidence="2">
    <name type="scientific">Mesobuthus eupeus</name>
    <name type="common">Lesser Asian scorpion</name>
    <name type="synonym">Buthus eupeus</name>
    <dbReference type="NCBI Taxonomy" id="34648"/>
    <lineage>
        <taxon>Eukaryota</taxon>
        <taxon>Metazoa</taxon>
        <taxon>Ecdysozoa</taxon>
        <taxon>Arthropoda</taxon>
        <taxon>Chelicerata</taxon>
        <taxon>Arachnida</taxon>
        <taxon>Scorpiones</taxon>
        <taxon>Buthida</taxon>
        <taxon>Buthoidea</taxon>
        <taxon>Buthidae</taxon>
        <taxon>Mesobuthus</taxon>
    </lineage>
</organism>
<dbReference type="PANTHER" id="PTHR39948:SF1">
    <property type="entry name" value="GEO11419P1"/>
    <property type="match status" value="1"/>
</dbReference>
<reference evidence="2" key="1">
    <citation type="submission" date="2007-02" db="EMBL/GenBank/DDBJ databases">
        <title>Molecular characterization of a venom protein from Mesobuthus eupeus (MeVP-2).</title>
        <authorList>
            <person name="Zhu S."/>
            <person name="Gao B."/>
        </authorList>
    </citation>
    <scope>NUCLEOTIDE SEQUENCE</scope>
</reference>
<dbReference type="AlphaFoldDB" id="E4VP19"/>
<keyword evidence="1" id="KW-1133">Transmembrane helix</keyword>
<proteinExistence type="evidence at transcript level"/>
<keyword evidence="1" id="KW-0472">Membrane</keyword>
<evidence type="ECO:0000256" key="1">
    <source>
        <dbReference type="SAM" id="Phobius"/>
    </source>
</evidence>
<feature type="transmembrane region" description="Helical" evidence="1">
    <location>
        <begin position="7"/>
        <end position="32"/>
    </location>
</feature>
<keyword evidence="1" id="KW-0812">Transmembrane</keyword>
<name>E4VP19_MESEU</name>
<dbReference type="EMBL" id="EF445061">
    <property type="protein sequence ID" value="ABR21036.1"/>
    <property type="molecule type" value="mRNA"/>
</dbReference>
<protein>
    <submittedName>
        <fullName evidence="2">Venom protein-2</fullName>
    </submittedName>
</protein>
<sequence>MRKCLWTIFWIVVLIFVAYPIAFFFAEIYVLLCPLQGCCDGCTGLVEFLIKLTQLPLACARNAASGKSLCS</sequence>